<organism evidence="3 4">
    <name type="scientific">Saccharata proteae CBS 121410</name>
    <dbReference type="NCBI Taxonomy" id="1314787"/>
    <lineage>
        <taxon>Eukaryota</taxon>
        <taxon>Fungi</taxon>
        <taxon>Dikarya</taxon>
        <taxon>Ascomycota</taxon>
        <taxon>Pezizomycotina</taxon>
        <taxon>Dothideomycetes</taxon>
        <taxon>Dothideomycetes incertae sedis</taxon>
        <taxon>Botryosphaeriales</taxon>
        <taxon>Saccharataceae</taxon>
        <taxon>Saccharata</taxon>
    </lineage>
</organism>
<dbReference type="InterPro" id="IPR009880">
    <property type="entry name" value="Glyoxal_oxidase_N"/>
</dbReference>
<dbReference type="SUPFAM" id="SSF50965">
    <property type="entry name" value="Galactose oxidase, central domain"/>
    <property type="match status" value="1"/>
</dbReference>
<sequence>MYHVNTRWCKQTPDDFIGDYHGIVGSPCGPLWRDSDFSSIPSRIHIHTSRPKSPRLRGPEIHLTVCHSLLVSISSQAALPNGWSYMGCYIDNANGNIMNNRQPDSNANTHEECISACQSLNYTVAGMEYGTQCSCDDFVRNGAEKTNETDCNVPCSGDSTESCGAGNRMSIFSTGPLQIFLPPAAQSTSLPGSWKYQGCLTDPGAAHALPYQIILADNNTAENCLSQCSEYGYPAGGMEYGRECYCGDPSDTDAAGCEPAPESECSTVCTGDEHYLCGGGSRMSYYTWTGDPLYVWNKPTGNDAGLYEMFISGVVVPLITTPARNGKITFVEKHGTGEPNGTGAYELDPSLSDNFDLAWREMTGIKTDVFCAAGLTLPDRGARQVTVGGWATESTYGVRLYWPDGRLGENGTNQWQENADEIALQVGRWYPTAMLMANGSILVVGGEDGSNGAPVPSLEILPKPDGGFLLDCEWLRRTDPYNLYPFMAVLPSGGILAAYYNEARILDENTLETKSVLPNMPGAVNNFLGGRTYPFEGTSMLMPQRAPYTEPLTVLICGGSTPGPEIAIDNCVSIEPETPNANWTIERMPSKRVIVCMVALPDGTYLILNGAHQGAAGFGTSSDPNLQAVLYNPTLPLHHRMSIMSSTTIARMYHSEAVLMDDGRILVSGSDPQDTRYPEEYRVEVFIPPYRMSGAAIPTFSVQNVDWEYGGTYTFTVDGASNYSNIRVSLVGAVSSTHGNSMGQRTFFPAMSCSGNSCTVTAPPDKHACPPSWFQMFVLDGPTPSHATWVRIGGDPAALGNWPPFDDFSKPGVGGLEAEHT</sequence>
<dbReference type="InterPro" id="IPR014756">
    <property type="entry name" value="Ig_E-set"/>
</dbReference>
<dbReference type="PANTHER" id="PTHR32208:SF105">
    <property type="entry name" value="COPPER RADICAL OXIDASE"/>
    <property type="match status" value="1"/>
</dbReference>
<dbReference type="SUPFAM" id="SSF81296">
    <property type="entry name" value="E set domains"/>
    <property type="match status" value="1"/>
</dbReference>
<dbReference type="SMART" id="SM00321">
    <property type="entry name" value="WSC"/>
    <property type="match status" value="2"/>
</dbReference>
<dbReference type="InterPro" id="IPR037293">
    <property type="entry name" value="Gal_Oxidase_central_sf"/>
</dbReference>
<evidence type="ECO:0000313" key="3">
    <source>
        <dbReference type="EMBL" id="KAF2088050.1"/>
    </source>
</evidence>
<evidence type="ECO:0000259" key="2">
    <source>
        <dbReference type="PROSITE" id="PS51212"/>
    </source>
</evidence>
<dbReference type="Pfam" id="PF01822">
    <property type="entry name" value="WSC"/>
    <property type="match status" value="2"/>
</dbReference>
<evidence type="ECO:0000313" key="4">
    <source>
        <dbReference type="Proteomes" id="UP000799776"/>
    </source>
</evidence>
<name>A0A9P4LW09_9PEZI</name>
<reference evidence="3" key="1">
    <citation type="journal article" date="2020" name="Stud. Mycol.">
        <title>101 Dothideomycetes genomes: a test case for predicting lifestyles and emergence of pathogens.</title>
        <authorList>
            <person name="Haridas S."/>
            <person name="Albert R."/>
            <person name="Binder M."/>
            <person name="Bloem J."/>
            <person name="Labutti K."/>
            <person name="Salamov A."/>
            <person name="Andreopoulos B."/>
            <person name="Baker S."/>
            <person name="Barry K."/>
            <person name="Bills G."/>
            <person name="Bluhm B."/>
            <person name="Cannon C."/>
            <person name="Castanera R."/>
            <person name="Culley D."/>
            <person name="Daum C."/>
            <person name="Ezra D."/>
            <person name="Gonzalez J."/>
            <person name="Henrissat B."/>
            <person name="Kuo A."/>
            <person name="Liang C."/>
            <person name="Lipzen A."/>
            <person name="Lutzoni F."/>
            <person name="Magnuson J."/>
            <person name="Mondo S."/>
            <person name="Nolan M."/>
            <person name="Ohm R."/>
            <person name="Pangilinan J."/>
            <person name="Park H.-J."/>
            <person name="Ramirez L."/>
            <person name="Alfaro M."/>
            <person name="Sun H."/>
            <person name="Tritt A."/>
            <person name="Yoshinaga Y."/>
            <person name="Zwiers L.-H."/>
            <person name="Turgeon B."/>
            <person name="Goodwin S."/>
            <person name="Spatafora J."/>
            <person name="Crous P."/>
            <person name="Grigoriev I."/>
        </authorList>
    </citation>
    <scope>NUCLEOTIDE SEQUENCE</scope>
    <source>
        <strain evidence="3">CBS 121410</strain>
    </source>
</reference>
<dbReference type="InterPro" id="IPR015202">
    <property type="entry name" value="GO-like_E_set"/>
</dbReference>
<dbReference type="Pfam" id="PF09118">
    <property type="entry name" value="GO-like_E_set"/>
    <property type="match status" value="1"/>
</dbReference>
<dbReference type="PANTHER" id="PTHR32208">
    <property type="entry name" value="SECRETED PROTEIN-RELATED"/>
    <property type="match status" value="1"/>
</dbReference>
<dbReference type="Pfam" id="PF07250">
    <property type="entry name" value="Glyoxal_oxid_N"/>
    <property type="match status" value="1"/>
</dbReference>
<dbReference type="InterPro" id="IPR011043">
    <property type="entry name" value="Gal_Oxase/kelch_b-propeller"/>
</dbReference>
<dbReference type="CDD" id="cd02851">
    <property type="entry name" value="E_set_GO_C"/>
    <property type="match status" value="1"/>
</dbReference>
<dbReference type="InterPro" id="IPR002889">
    <property type="entry name" value="WSC_carb-bd"/>
</dbReference>
<feature type="domain" description="WSC" evidence="2">
    <location>
        <begin position="193"/>
        <end position="289"/>
    </location>
</feature>
<dbReference type="Gene3D" id="2.130.10.80">
    <property type="entry name" value="Galactose oxidase/kelch, beta-propeller"/>
    <property type="match status" value="1"/>
</dbReference>
<feature type="domain" description="WSC" evidence="2">
    <location>
        <begin position="82"/>
        <end position="175"/>
    </location>
</feature>
<dbReference type="AlphaFoldDB" id="A0A9P4LW09"/>
<dbReference type="OrthoDB" id="2019572at2759"/>
<protein>
    <submittedName>
        <fullName evidence="3">Copper radical oxidase</fullName>
    </submittedName>
</protein>
<dbReference type="EMBL" id="ML978718">
    <property type="protein sequence ID" value="KAF2088050.1"/>
    <property type="molecule type" value="Genomic_DNA"/>
</dbReference>
<gene>
    <name evidence="3" type="ORF">K490DRAFT_73480</name>
</gene>
<dbReference type="Gene3D" id="2.60.40.10">
    <property type="entry name" value="Immunoglobulins"/>
    <property type="match status" value="1"/>
</dbReference>
<proteinExistence type="predicted"/>
<dbReference type="Proteomes" id="UP000799776">
    <property type="component" value="Unassembled WGS sequence"/>
</dbReference>
<dbReference type="InterPro" id="IPR013783">
    <property type="entry name" value="Ig-like_fold"/>
</dbReference>
<dbReference type="PROSITE" id="PS51212">
    <property type="entry name" value="WSC"/>
    <property type="match status" value="2"/>
</dbReference>
<accession>A0A9P4LW09</accession>
<keyword evidence="4" id="KW-1185">Reference proteome</keyword>
<comment type="caution">
    <text evidence="3">The sequence shown here is derived from an EMBL/GenBank/DDBJ whole genome shotgun (WGS) entry which is preliminary data.</text>
</comment>
<evidence type="ECO:0000256" key="1">
    <source>
        <dbReference type="ARBA" id="ARBA00022729"/>
    </source>
</evidence>
<keyword evidence="1" id="KW-0732">Signal</keyword>